<evidence type="ECO:0000256" key="1">
    <source>
        <dbReference type="ARBA" id="ARBA00004604"/>
    </source>
</evidence>
<evidence type="ECO:0000256" key="6">
    <source>
        <dbReference type="ARBA" id="ARBA00032937"/>
    </source>
</evidence>
<dbReference type="GO" id="GO:0006270">
    <property type="term" value="P:DNA replication initiation"/>
    <property type="evidence" value="ECO:0007669"/>
    <property type="project" value="TreeGrafter"/>
</dbReference>
<feature type="domain" description="CCAAT-binding factor" evidence="8">
    <location>
        <begin position="601"/>
        <end position="640"/>
    </location>
</feature>
<dbReference type="InterPro" id="IPR005612">
    <property type="entry name" value="CCAAT-binding_factor"/>
</dbReference>
<feature type="domain" description="CCAAT-binding factor" evidence="8">
    <location>
        <begin position="491"/>
        <end position="576"/>
    </location>
</feature>
<name>A0A812CVL1_ACAPH</name>
<dbReference type="InterPro" id="IPR016903">
    <property type="entry name" value="Nucleolar_cplx-assoc_3"/>
</dbReference>
<feature type="compositionally biased region" description="Basic residues" evidence="7">
    <location>
        <begin position="408"/>
        <end position="424"/>
    </location>
</feature>
<dbReference type="InterPro" id="IPR011501">
    <property type="entry name" value="Noc3_N"/>
</dbReference>
<dbReference type="EMBL" id="CAHIKZ030002086">
    <property type="protein sequence ID" value="CAE1280737.1"/>
    <property type="molecule type" value="Genomic_DNA"/>
</dbReference>
<comment type="similarity">
    <text evidence="2">Belongs to the CBF/MAK21 family.</text>
</comment>
<protein>
    <recommendedName>
        <fullName evidence="6">NOC3-like protein</fullName>
    </recommendedName>
    <alternativeName>
        <fullName evidence="5">Nucleolar complex-associated protein 3-like protein</fullName>
    </alternativeName>
</protein>
<evidence type="ECO:0000256" key="2">
    <source>
        <dbReference type="ARBA" id="ARBA00007797"/>
    </source>
</evidence>
<keyword evidence="3" id="KW-0175">Coiled coil</keyword>
<reference evidence="10" key="1">
    <citation type="submission" date="2021-01" db="EMBL/GenBank/DDBJ databases">
        <authorList>
            <person name="Li R."/>
            <person name="Bekaert M."/>
        </authorList>
    </citation>
    <scope>NUCLEOTIDE SEQUENCE</scope>
    <source>
        <strain evidence="10">Farmed</strain>
    </source>
</reference>
<evidence type="ECO:0000256" key="7">
    <source>
        <dbReference type="SAM" id="MobiDB-lite"/>
    </source>
</evidence>
<feature type="domain" description="Nucleolar complex-associated protein 3 N-terminal" evidence="9">
    <location>
        <begin position="179"/>
        <end position="273"/>
    </location>
</feature>
<dbReference type="OrthoDB" id="10263597at2759"/>
<evidence type="ECO:0000256" key="5">
    <source>
        <dbReference type="ARBA" id="ARBA00032701"/>
    </source>
</evidence>
<dbReference type="Proteomes" id="UP000597762">
    <property type="component" value="Unassembled WGS sequence"/>
</dbReference>
<evidence type="ECO:0000259" key="9">
    <source>
        <dbReference type="Pfam" id="PF07540"/>
    </source>
</evidence>
<gene>
    <name evidence="10" type="ORF">SPHA_42477</name>
</gene>
<evidence type="ECO:0000313" key="10">
    <source>
        <dbReference type="EMBL" id="CAE1280737.1"/>
    </source>
</evidence>
<feature type="compositionally biased region" description="Basic residues" evidence="7">
    <location>
        <begin position="9"/>
        <end position="41"/>
    </location>
</feature>
<comment type="caution">
    <text evidence="10">The sequence shown here is derived from an EMBL/GenBank/DDBJ whole genome shotgun (WGS) entry which is preliminary data.</text>
</comment>
<dbReference type="Pfam" id="PF07540">
    <property type="entry name" value="NOC3p"/>
    <property type="match status" value="1"/>
</dbReference>
<feature type="region of interest" description="Disordered" evidence="7">
    <location>
        <begin position="1"/>
        <end position="42"/>
    </location>
</feature>
<accession>A0A812CVL1</accession>
<keyword evidence="11" id="KW-1185">Reference proteome</keyword>
<organism evidence="10 11">
    <name type="scientific">Acanthosepion pharaonis</name>
    <name type="common">Pharaoh cuttlefish</name>
    <name type="synonym">Sepia pharaonis</name>
    <dbReference type="NCBI Taxonomy" id="158019"/>
    <lineage>
        <taxon>Eukaryota</taxon>
        <taxon>Metazoa</taxon>
        <taxon>Spiralia</taxon>
        <taxon>Lophotrochozoa</taxon>
        <taxon>Mollusca</taxon>
        <taxon>Cephalopoda</taxon>
        <taxon>Coleoidea</taxon>
        <taxon>Decapodiformes</taxon>
        <taxon>Sepiida</taxon>
        <taxon>Sepiina</taxon>
        <taxon>Sepiidae</taxon>
        <taxon>Acanthosepion</taxon>
    </lineage>
</organism>
<comment type="subcellular location">
    <subcellularLocation>
        <location evidence="1">Nucleus</location>
        <location evidence="1">Nucleolus</location>
    </subcellularLocation>
</comment>
<evidence type="ECO:0000256" key="3">
    <source>
        <dbReference type="ARBA" id="ARBA00023054"/>
    </source>
</evidence>
<dbReference type="GO" id="GO:0003682">
    <property type="term" value="F:chromatin binding"/>
    <property type="evidence" value="ECO:0007669"/>
    <property type="project" value="TreeGrafter"/>
</dbReference>
<evidence type="ECO:0000259" key="8">
    <source>
        <dbReference type="Pfam" id="PF03914"/>
    </source>
</evidence>
<dbReference type="AlphaFoldDB" id="A0A812CVL1"/>
<evidence type="ECO:0000313" key="11">
    <source>
        <dbReference type="Proteomes" id="UP000597762"/>
    </source>
</evidence>
<sequence>MAATSKTKNITKSKGKGKTSHVKINNKRMNKKKKKLNKKKIQNNEMEKVLVENEAEEIPLQEEDFEYFGSDQADLAFIKRVKHNFGIRQKKKTEFNEEAFYEKASRNSFYQEDDKVYKPLLPVKINNKLIPQVQEVAANKNIEIEEDECKKEDAQLEGVEHNVCAAEEMFEKKQKLADTKQKMALVALSIIENPQEKFSGLRQLRLILEDDDAELKVIVRKLGMVTLMEVFRDIIPSYKIRKLTDKELQQKTSKETKSLQNYEESLLVSYKHYLEYLWSVVSGAQQKTEYSDINQQDHKIMKEVAIQCLCELLINCHHFNFRKDLISFVVPCMNLFNKKGSETACEAIKQVFQSDKLGATTLEIVKAIENFIKIKKMQVRPSMLNTFLSLKIKEIETNPVAGKVEKEKRKRKMMNMSRGQKKREKQMEQLRQELLETKAYEDKKKKCEFNTLTIQHGLAKFAHFINIDYFGDLFSILNQLIASVELTTQQSLHCALTAFIILSGQGKVLNVDPIQFYKHVYANLVRVDAGSTNADLNIILECLEAMIFKRKKQLTKSRIMAFMKRLSTLCLHALPEIFYSSPWRCSKYCSYIMFENDYLSGSGAFMPELSDPEYCNASNTCLWELHLLKNHVCPNVSSFANHVIHQAPLAGTGKLPSHLAKLSAMELYEKFSAESTIFGNG</sequence>
<dbReference type="GO" id="GO:0005730">
    <property type="term" value="C:nucleolus"/>
    <property type="evidence" value="ECO:0007669"/>
    <property type="project" value="UniProtKB-SubCell"/>
</dbReference>
<evidence type="ECO:0000256" key="4">
    <source>
        <dbReference type="ARBA" id="ARBA00023242"/>
    </source>
</evidence>
<feature type="region of interest" description="Disordered" evidence="7">
    <location>
        <begin position="405"/>
        <end position="425"/>
    </location>
</feature>
<dbReference type="PANTHER" id="PTHR14428">
    <property type="entry name" value="NUCLEOLAR COMPLEX PROTEIN 3"/>
    <property type="match status" value="1"/>
</dbReference>
<proteinExistence type="inferred from homology"/>
<dbReference type="Pfam" id="PF03914">
    <property type="entry name" value="CBF"/>
    <property type="match status" value="2"/>
</dbReference>
<dbReference type="PANTHER" id="PTHR14428:SF5">
    <property type="entry name" value="NUCLEOLAR COMPLEX PROTEIN 3 HOMOLOG"/>
    <property type="match status" value="1"/>
</dbReference>
<keyword evidence="4" id="KW-0539">Nucleus</keyword>